<evidence type="ECO:0000313" key="3">
    <source>
        <dbReference type="Proteomes" id="UP000813461"/>
    </source>
</evidence>
<dbReference type="PANTHER" id="PTHR33112:SF1">
    <property type="entry name" value="HETEROKARYON INCOMPATIBILITY DOMAIN-CONTAINING PROTEIN"/>
    <property type="match status" value="1"/>
</dbReference>
<keyword evidence="3" id="KW-1185">Reference proteome</keyword>
<dbReference type="Pfam" id="PF06985">
    <property type="entry name" value="HET"/>
    <property type="match status" value="1"/>
</dbReference>
<feature type="domain" description="Heterokaryon incompatibility" evidence="1">
    <location>
        <begin position="72"/>
        <end position="213"/>
    </location>
</feature>
<accession>A0A8K0R1U2</accession>
<dbReference type="AlphaFoldDB" id="A0A8K0R1U2"/>
<gene>
    <name evidence="2" type="ORF">FB567DRAFT_499336</name>
</gene>
<dbReference type="EMBL" id="JAGMVJ010000013">
    <property type="protein sequence ID" value="KAH7083829.1"/>
    <property type="molecule type" value="Genomic_DNA"/>
</dbReference>
<proteinExistence type="predicted"/>
<reference evidence="2" key="1">
    <citation type="journal article" date="2021" name="Nat. Commun.">
        <title>Genetic determinants of endophytism in the Arabidopsis root mycobiome.</title>
        <authorList>
            <person name="Mesny F."/>
            <person name="Miyauchi S."/>
            <person name="Thiergart T."/>
            <person name="Pickel B."/>
            <person name="Atanasova L."/>
            <person name="Karlsson M."/>
            <person name="Huettel B."/>
            <person name="Barry K.W."/>
            <person name="Haridas S."/>
            <person name="Chen C."/>
            <person name="Bauer D."/>
            <person name="Andreopoulos W."/>
            <person name="Pangilinan J."/>
            <person name="LaButti K."/>
            <person name="Riley R."/>
            <person name="Lipzen A."/>
            <person name="Clum A."/>
            <person name="Drula E."/>
            <person name="Henrissat B."/>
            <person name="Kohler A."/>
            <person name="Grigoriev I.V."/>
            <person name="Martin F.M."/>
            <person name="Hacquard S."/>
        </authorList>
    </citation>
    <scope>NUCLEOTIDE SEQUENCE</scope>
    <source>
        <strain evidence="2">MPI-SDFR-AT-0120</strain>
    </source>
</reference>
<sequence length="612" mass="69559">MSSNNHFSRGARPRPPLIDLQQIRAWRQECHSKHGEECNNRYSELLLKRLEKLTLVDVNDQSLVILPSTTPFVALSYVWGAVPIFKALKSNIKDLMTPGSLASDEIKIADTVRDAINLVKSLGECYLWVDCLCIIQDQDEAAMSATLRAMANIYASAEFTIVAADGADANCGLRGTGGNSADRSQLDVDYRTFDLESYPGRSVWATRGWTFQESLFSRRLLVLGELSHWLCGRSDWHEVPISTNRSLDVSATALTSPSNRDHLGVPMGLLSQITELPNLRIWEVVISGFGHRCFTFQTDLYRAIAGATEILGPLFPSGLVHGLPVFFFDMVLLWYPRTWVSRRAEYPSWSWTGWHAELDVFQDWLPFYPDVKYNSEDKDSSQHCSPGVRLSRVASYMMQEISNNGPPPWRSPEHLNKFYEYQAIRYDVETEMPTGWLRHDHAKGQYYTCSVIKDTGRRFSYPLPFADPCAAQVVYSSVISCTAPRAFVDFREHPDYENYAYVIERNCCAILGLLCLQIEQLPLDACNIFEVIALSEVEILDEVFVEQYLSTSVMSDVIELFRIFEGVREPLRFYNVMYITWEDDVAVRAGLGMIHKKAWDALDAKTITFKLG</sequence>
<dbReference type="InterPro" id="IPR010730">
    <property type="entry name" value="HET"/>
</dbReference>
<evidence type="ECO:0000259" key="1">
    <source>
        <dbReference type="Pfam" id="PF06985"/>
    </source>
</evidence>
<comment type="caution">
    <text evidence="2">The sequence shown here is derived from an EMBL/GenBank/DDBJ whole genome shotgun (WGS) entry which is preliminary data.</text>
</comment>
<evidence type="ECO:0000313" key="2">
    <source>
        <dbReference type="EMBL" id="KAH7083829.1"/>
    </source>
</evidence>
<organism evidence="2 3">
    <name type="scientific">Paraphoma chrysanthemicola</name>
    <dbReference type="NCBI Taxonomy" id="798071"/>
    <lineage>
        <taxon>Eukaryota</taxon>
        <taxon>Fungi</taxon>
        <taxon>Dikarya</taxon>
        <taxon>Ascomycota</taxon>
        <taxon>Pezizomycotina</taxon>
        <taxon>Dothideomycetes</taxon>
        <taxon>Pleosporomycetidae</taxon>
        <taxon>Pleosporales</taxon>
        <taxon>Pleosporineae</taxon>
        <taxon>Phaeosphaeriaceae</taxon>
        <taxon>Paraphoma</taxon>
    </lineage>
</organism>
<dbReference type="OrthoDB" id="5428863at2759"/>
<name>A0A8K0R1U2_9PLEO</name>
<dbReference type="Proteomes" id="UP000813461">
    <property type="component" value="Unassembled WGS sequence"/>
</dbReference>
<dbReference type="PANTHER" id="PTHR33112">
    <property type="entry name" value="DOMAIN PROTEIN, PUTATIVE-RELATED"/>
    <property type="match status" value="1"/>
</dbReference>
<protein>
    <submittedName>
        <fullName evidence="2">Heterokaryon incompatibility protein-domain-containing protein</fullName>
    </submittedName>
</protein>